<sequence length="938" mass="100961">MRTKLFAGVAFAALLIPGAAFAQSTGSADFEGEEIVVTGSRVNTGQITIPDEPKTRVTVGAETISRQRPGQTVNEIINLVPGVSFQNNDATGAAGGTFTIRGFDSSRISQTLDGIPLNDTGNYAIYTNQQQDPETLESVSVNLGTTDVDSPTASAVGGTVNIRTRVPSEQFGAMLSGTYGDYIGIGNNMSRPMFRMFGMVDTGDIAHTGVRAFFSASNLEARQPFNNYGRLKKQQYNGRIYKSLGDNGDFVSLAGQYNENRNNFFGSVPLRTDRYASYTLVPATPTTPAFIQGLGTRITGPNSANRFPWNRDERYYNINYPCTINTAARPGLADTPSAAPAAPTAGASCGQEFDRRYNPSNTGSLRFGSRFSLTDSLVFTLDASYQYTKANGGGTVSLLEGCGTQGSTTLRTCGTGTYTGVINTTGNTGNGSPGGFGYYVGRDLNGDGDILDTILAIAPSQTQTRRFGAVANLIYDLNDNNRVRLTYTFDYGRHRQTGEAGLVGTDGEPFDVFPVNNGILDSKGALIEKRDRKSIAMLNQVSGEYRGQFMDEKLIVKVGVRAPFFERRLDQRCFTVQGNGNVSCISPSQVAAYAAANPYTYFAPGVTTVGTVVRPTTGSCAITTRACVVGFAPPQKRTFNYNRALPNVGVTYKFGDGYSVYASYAKGLSVPGTDNLYNSFYYAAGSPQAKPVPETTDSFEGGFRYNTGSIQAQLSGWYTKFQNRTVSVYDIESDTSVYRNLGAVDKYGFEASIAYRPVRDLTVYAFTSYLHSKIKDNIEAGVTSTGTVNYFQTAGKREGGSPDWTVGGRVQGTIGLFDIGVQSKYTGPRFVNDENLPVYGCAGTISGGLCPSAQQYVIYYAKIPAYAVVDLDVRFNLGKLLDNQKTYFQLNVSNLFDRFYVGGLSGSSGFVGLPNRYSVGNAIIGTPRSITGSLVVAF</sequence>
<feature type="signal peptide" evidence="13">
    <location>
        <begin position="1"/>
        <end position="22"/>
    </location>
</feature>
<evidence type="ECO:0000313" key="17">
    <source>
        <dbReference type="Proteomes" id="UP000575241"/>
    </source>
</evidence>
<dbReference type="InterPro" id="IPR012910">
    <property type="entry name" value="Plug_dom"/>
</dbReference>
<dbReference type="GO" id="GO:0015344">
    <property type="term" value="F:siderophore uptake transmembrane transporter activity"/>
    <property type="evidence" value="ECO:0007669"/>
    <property type="project" value="TreeGrafter"/>
</dbReference>
<dbReference type="Pfam" id="PF07715">
    <property type="entry name" value="Plug"/>
    <property type="match status" value="1"/>
</dbReference>
<reference evidence="16 17" key="1">
    <citation type="submission" date="2020-08" db="EMBL/GenBank/DDBJ databases">
        <title>Functional genomics of gut bacteria from endangered species of beetles.</title>
        <authorList>
            <person name="Carlos-Shanley C."/>
        </authorList>
    </citation>
    <scope>NUCLEOTIDE SEQUENCE [LARGE SCALE GENOMIC DNA]</scope>
    <source>
        <strain evidence="16 17">S00224</strain>
    </source>
</reference>
<keyword evidence="9 10" id="KW-0998">Cell outer membrane</keyword>
<dbReference type="InterPro" id="IPR036942">
    <property type="entry name" value="Beta-barrel_TonB_sf"/>
</dbReference>
<comment type="similarity">
    <text evidence="10 11">Belongs to the TonB-dependent receptor family.</text>
</comment>
<accession>A0A7W7NS18</accession>
<dbReference type="PANTHER" id="PTHR30069:SF29">
    <property type="entry name" value="HEMOGLOBIN AND HEMOGLOBIN-HAPTOGLOBIN-BINDING PROTEIN 1-RELATED"/>
    <property type="match status" value="1"/>
</dbReference>
<dbReference type="InterPro" id="IPR037066">
    <property type="entry name" value="Plug_dom_sf"/>
</dbReference>
<dbReference type="PANTHER" id="PTHR30069">
    <property type="entry name" value="TONB-DEPENDENT OUTER MEMBRANE RECEPTOR"/>
    <property type="match status" value="1"/>
</dbReference>
<comment type="caution">
    <text evidence="16">The sequence shown here is derived from an EMBL/GenBank/DDBJ whole genome shotgun (WGS) entry which is preliminary data.</text>
</comment>
<feature type="domain" description="TonB-dependent receptor-like beta-barrel" evidence="14">
    <location>
        <begin position="326"/>
        <end position="895"/>
    </location>
</feature>
<evidence type="ECO:0000256" key="3">
    <source>
        <dbReference type="ARBA" id="ARBA00022452"/>
    </source>
</evidence>
<keyword evidence="3 10" id="KW-1134">Transmembrane beta strand</keyword>
<evidence type="ECO:0000256" key="6">
    <source>
        <dbReference type="ARBA" id="ARBA00023077"/>
    </source>
</evidence>
<dbReference type="Gene3D" id="2.170.130.10">
    <property type="entry name" value="TonB-dependent receptor, plug domain"/>
    <property type="match status" value="1"/>
</dbReference>
<evidence type="ECO:0000256" key="9">
    <source>
        <dbReference type="ARBA" id="ARBA00023237"/>
    </source>
</evidence>
<protein>
    <submittedName>
        <fullName evidence="16">Iron complex outermembrane receptor protein</fullName>
    </submittedName>
</protein>
<evidence type="ECO:0000256" key="10">
    <source>
        <dbReference type="PROSITE-ProRule" id="PRU01360"/>
    </source>
</evidence>
<evidence type="ECO:0000256" key="11">
    <source>
        <dbReference type="RuleBase" id="RU003357"/>
    </source>
</evidence>
<evidence type="ECO:0000259" key="15">
    <source>
        <dbReference type="Pfam" id="PF07715"/>
    </source>
</evidence>
<evidence type="ECO:0000256" key="4">
    <source>
        <dbReference type="ARBA" id="ARBA00022692"/>
    </source>
</evidence>
<evidence type="ECO:0000313" key="16">
    <source>
        <dbReference type="EMBL" id="MBB4838412.1"/>
    </source>
</evidence>
<keyword evidence="6 11" id="KW-0798">TonB box</keyword>
<feature type="chain" id="PRO_5031128366" evidence="13">
    <location>
        <begin position="23"/>
        <end position="938"/>
    </location>
</feature>
<evidence type="ECO:0000256" key="2">
    <source>
        <dbReference type="ARBA" id="ARBA00022448"/>
    </source>
</evidence>
<organism evidence="16 17">
    <name type="scientific">Sphingomonas kyeonggiensis</name>
    <dbReference type="NCBI Taxonomy" id="1268553"/>
    <lineage>
        <taxon>Bacteria</taxon>
        <taxon>Pseudomonadati</taxon>
        <taxon>Pseudomonadota</taxon>
        <taxon>Alphaproteobacteria</taxon>
        <taxon>Sphingomonadales</taxon>
        <taxon>Sphingomonadaceae</taxon>
        <taxon>Sphingomonas</taxon>
    </lineage>
</organism>
<feature type="compositionally biased region" description="Low complexity" evidence="12">
    <location>
        <begin position="334"/>
        <end position="348"/>
    </location>
</feature>
<dbReference type="InterPro" id="IPR039426">
    <property type="entry name" value="TonB-dep_rcpt-like"/>
</dbReference>
<dbReference type="Proteomes" id="UP000575241">
    <property type="component" value="Unassembled WGS sequence"/>
</dbReference>
<keyword evidence="8 16" id="KW-0675">Receptor</keyword>
<evidence type="ECO:0000256" key="8">
    <source>
        <dbReference type="ARBA" id="ARBA00023170"/>
    </source>
</evidence>
<evidence type="ECO:0000256" key="1">
    <source>
        <dbReference type="ARBA" id="ARBA00004571"/>
    </source>
</evidence>
<evidence type="ECO:0000259" key="14">
    <source>
        <dbReference type="Pfam" id="PF00593"/>
    </source>
</evidence>
<evidence type="ECO:0000256" key="13">
    <source>
        <dbReference type="SAM" id="SignalP"/>
    </source>
</evidence>
<feature type="region of interest" description="Disordered" evidence="12">
    <location>
        <begin position="334"/>
        <end position="353"/>
    </location>
</feature>
<dbReference type="InterPro" id="IPR000531">
    <property type="entry name" value="Beta-barrel_TonB"/>
</dbReference>
<gene>
    <name evidence="16" type="ORF">HNP52_001463</name>
</gene>
<name>A0A7W7NS18_9SPHN</name>
<keyword evidence="7 10" id="KW-0472">Membrane</keyword>
<dbReference type="Gene3D" id="2.40.170.20">
    <property type="entry name" value="TonB-dependent receptor, beta-barrel domain"/>
    <property type="match status" value="1"/>
</dbReference>
<keyword evidence="2 10" id="KW-0813">Transport</keyword>
<keyword evidence="5 13" id="KW-0732">Signal</keyword>
<dbReference type="RefSeq" id="WP_184164498.1">
    <property type="nucleotide sequence ID" value="NZ_JACHLN010000001.1"/>
</dbReference>
<feature type="domain" description="TonB-dependent receptor plug" evidence="15">
    <location>
        <begin position="52"/>
        <end position="158"/>
    </location>
</feature>
<keyword evidence="4 10" id="KW-0812">Transmembrane</keyword>
<comment type="subcellular location">
    <subcellularLocation>
        <location evidence="1 10">Cell outer membrane</location>
        <topology evidence="1 10">Multi-pass membrane protein</topology>
    </subcellularLocation>
</comment>
<dbReference type="PROSITE" id="PS52016">
    <property type="entry name" value="TONB_DEPENDENT_REC_3"/>
    <property type="match status" value="1"/>
</dbReference>
<dbReference type="SUPFAM" id="SSF56935">
    <property type="entry name" value="Porins"/>
    <property type="match status" value="1"/>
</dbReference>
<dbReference type="GO" id="GO:0044718">
    <property type="term" value="P:siderophore transmembrane transport"/>
    <property type="evidence" value="ECO:0007669"/>
    <property type="project" value="TreeGrafter"/>
</dbReference>
<keyword evidence="17" id="KW-1185">Reference proteome</keyword>
<evidence type="ECO:0000256" key="5">
    <source>
        <dbReference type="ARBA" id="ARBA00022729"/>
    </source>
</evidence>
<dbReference type="Pfam" id="PF00593">
    <property type="entry name" value="TonB_dep_Rec_b-barrel"/>
    <property type="match status" value="1"/>
</dbReference>
<dbReference type="GO" id="GO:0009279">
    <property type="term" value="C:cell outer membrane"/>
    <property type="evidence" value="ECO:0007669"/>
    <property type="project" value="UniProtKB-SubCell"/>
</dbReference>
<dbReference type="EMBL" id="JACHLN010000001">
    <property type="protein sequence ID" value="MBB4838412.1"/>
    <property type="molecule type" value="Genomic_DNA"/>
</dbReference>
<evidence type="ECO:0000256" key="12">
    <source>
        <dbReference type="SAM" id="MobiDB-lite"/>
    </source>
</evidence>
<dbReference type="AlphaFoldDB" id="A0A7W7NS18"/>
<evidence type="ECO:0000256" key="7">
    <source>
        <dbReference type="ARBA" id="ARBA00023136"/>
    </source>
</evidence>
<proteinExistence type="inferred from homology"/>